<evidence type="ECO:0000313" key="2">
    <source>
        <dbReference type="EMBL" id="RNB51548.1"/>
    </source>
</evidence>
<accession>A0A3M8AK29</accession>
<proteinExistence type="predicted"/>
<protein>
    <recommendedName>
        <fullName evidence="1">PKD domain-containing protein</fullName>
    </recommendedName>
</protein>
<dbReference type="Proteomes" id="UP000275048">
    <property type="component" value="Unassembled WGS sequence"/>
</dbReference>
<keyword evidence="3" id="KW-1185">Reference proteome</keyword>
<organism evidence="2 3">
    <name type="scientific">Agromyces tardus</name>
    <dbReference type="NCBI Taxonomy" id="2583849"/>
    <lineage>
        <taxon>Bacteria</taxon>
        <taxon>Bacillati</taxon>
        <taxon>Actinomycetota</taxon>
        <taxon>Actinomycetes</taxon>
        <taxon>Micrococcales</taxon>
        <taxon>Microbacteriaceae</taxon>
        <taxon>Agromyces</taxon>
    </lineage>
</organism>
<evidence type="ECO:0000259" key="1">
    <source>
        <dbReference type="PROSITE" id="PS50093"/>
    </source>
</evidence>
<name>A0A3M8AK29_9MICO</name>
<dbReference type="AlphaFoldDB" id="A0A3M8AK29"/>
<comment type="caution">
    <text evidence="2">The sequence shown here is derived from an EMBL/GenBank/DDBJ whole genome shotgun (WGS) entry which is preliminary data.</text>
</comment>
<feature type="domain" description="PKD" evidence="1">
    <location>
        <begin position="92"/>
        <end position="143"/>
    </location>
</feature>
<dbReference type="PROSITE" id="PS50093">
    <property type="entry name" value="PKD"/>
    <property type="match status" value="1"/>
</dbReference>
<gene>
    <name evidence="2" type="ORF">EDM22_03695</name>
</gene>
<reference evidence="2 3" key="1">
    <citation type="submission" date="2018-10" db="EMBL/GenBank/DDBJ databases">
        <title>Isolation, diversity and antibacterial activity of antinobacteria from the wheat rhizosphere soil.</title>
        <authorList>
            <person name="Sun T."/>
        </authorList>
    </citation>
    <scope>NUCLEOTIDE SEQUENCE [LARGE SCALE GENOMIC DNA]</scope>
    <source>
        <strain evidence="2 3">SJ-23</strain>
    </source>
</reference>
<dbReference type="RefSeq" id="WP_122935708.1">
    <property type="nucleotide sequence ID" value="NZ_JBHSNT010000003.1"/>
</dbReference>
<evidence type="ECO:0000313" key="3">
    <source>
        <dbReference type="Proteomes" id="UP000275048"/>
    </source>
</evidence>
<sequence>MSAPAPPPVDMCGPLNPVPCTFTGAEPAPPPAGEPAVTMRDIASFRPATPGNGMEPSGWAVIGLPANFVAAASVQTVPGTLLGRSAEVRFHPVGYRWSHSDGSVVEASEPGATWEALGRAEFSDTSTSHRYAASGRYTVALAVIYVAEYRFDGSAWRWIDGTLAVDAPPQPVLVGEFDTVLVAGDCNARPDGPGC</sequence>
<dbReference type="EMBL" id="RHHB01000003">
    <property type="protein sequence ID" value="RNB51548.1"/>
    <property type="molecule type" value="Genomic_DNA"/>
</dbReference>
<dbReference type="InterPro" id="IPR000601">
    <property type="entry name" value="PKD_dom"/>
</dbReference>